<proteinExistence type="predicted"/>
<organism evidence="2 3">
    <name type="scientific">Actinomycetospora straminea</name>
    <dbReference type="NCBI Taxonomy" id="663607"/>
    <lineage>
        <taxon>Bacteria</taxon>
        <taxon>Bacillati</taxon>
        <taxon>Actinomycetota</taxon>
        <taxon>Actinomycetes</taxon>
        <taxon>Pseudonocardiales</taxon>
        <taxon>Pseudonocardiaceae</taxon>
        <taxon>Actinomycetospora</taxon>
    </lineage>
</organism>
<dbReference type="Proteomes" id="UP001500457">
    <property type="component" value="Unassembled WGS sequence"/>
</dbReference>
<dbReference type="InterPro" id="IPR037171">
    <property type="entry name" value="NagB/RpiA_transferase-like"/>
</dbReference>
<dbReference type="SUPFAM" id="SSF100950">
    <property type="entry name" value="NagB/RpiA/CoA transferase-like"/>
    <property type="match status" value="1"/>
</dbReference>
<keyword evidence="3" id="KW-1185">Reference proteome</keyword>
<dbReference type="InterPro" id="IPR026888">
    <property type="entry name" value="AcetylCoA_hyd_C"/>
</dbReference>
<dbReference type="Gene3D" id="3.40.1080.20">
    <property type="entry name" value="Acetyl-CoA hydrolase/transferase C-terminal domain"/>
    <property type="match status" value="1"/>
</dbReference>
<dbReference type="PANTHER" id="PTHR21432">
    <property type="entry name" value="ACETYL-COA HYDROLASE-RELATED"/>
    <property type="match status" value="1"/>
</dbReference>
<feature type="domain" description="Acetyl-CoA hydrolase/transferase C-terminal" evidence="1">
    <location>
        <begin position="251"/>
        <end position="387"/>
    </location>
</feature>
<gene>
    <name evidence="2" type="ORF">GCM10023203_05740</name>
</gene>
<dbReference type="Gene3D" id="3.40.1080.10">
    <property type="entry name" value="Glutaconate Coenzyme A-transferase"/>
    <property type="match status" value="1"/>
</dbReference>
<dbReference type="InterPro" id="IPR038460">
    <property type="entry name" value="AcetylCoA_hyd_C_sf"/>
</dbReference>
<dbReference type="EMBL" id="BAABHQ010000001">
    <property type="protein sequence ID" value="GAA4861246.1"/>
    <property type="molecule type" value="Genomic_DNA"/>
</dbReference>
<protein>
    <submittedName>
        <fullName evidence="2">Acetyl-CoA hydrolase/transferase C-terminal domain-containing protein</fullName>
    </submittedName>
</protein>
<dbReference type="RefSeq" id="WP_274230897.1">
    <property type="nucleotide sequence ID" value="NZ_BAABHQ010000001.1"/>
</dbReference>
<name>A0ABP9DVH3_9PSEU</name>
<dbReference type="PANTHER" id="PTHR21432:SF20">
    <property type="entry name" value="ACETYL-COA HYDROLASE"/>
    <property type="match status" value="1"/>
</dbReference>
<dbReference type="Pfam" id="PF13336">
    <property type="entry name" value="AcetylCoA_hyd_C"/>
    <property type="match status" value="1"/>
</dbReference>
<sequence>MALDGRILAGLVRPGARIALADGTGSPRAAYPLLSELARERGDLRLVTGWLPGAPDGLDLEAFADARTVMPGWGLRKAVDAGHVRAVPARLSAVPALVAGPLRPDLLVVAAVPGPVGPVLGAEVGWVRAVIDLGVPLAVVLDRGLPRAASGPPLPDAQVFVLGEVDDGPHVVPSGEPSAEHAAIGRHVAGLLTDGVRLQWGPGQLGAAVVDGVREAGVRVRTDSGLLGDGVVALDEAGLLLGEPVATYLVGTAALYGWADARGRAGRPVLHRIEHTHDPSRLSSDPPLVAVNTAVEIDLDGQVNVEGTANALVGGIGGHPDYAAAAARSPRGLSIVALASHHRGRSTRVQRLSRPVTTGAHDVDVVVTEHGVADLRGLDRAERRRALDPLFLG</sequence>
<evidence type="ECO:0000259" key="1">
    <source>
        <dbReference type="Pfam" id="PF13336"/>
    </source>
</evidence>
<dbReference type="Gene3D" id="3.30.750.70">
    <property type="entry name" value="4-hydroxybutyrate coenzyme like domains"/>
    <property type="match status" value="1"/>
</dbReference>
<dbReference type="GO" id="GO:0016787">
    <property type="term" value="F:hydrolase activity"/>
    <property type="evidence" value="ECO:0007669"/>
    <property type="project" value="UniProtKB-KW"/>
</dbReference>
<comment type="caution">
    <text evidence="2">The sequence shown here is derived from an EMBL/GenBank/DDBJ whole genome shotgun (WGS) entry which is preliminary data.</text>
</comment>
<evidence type="ECO:0000313" key="3">
    <source>
        <dbReference type="Proteomes" id="UP001500457"/>
    </source>
</evidence>
<dbReference type="InterPro" id="IPR046433">
    <property type="entry name" value="ActCoA_hydro"/>
</dbReference>
<evidence type="ECO:0000313" key="2">
    <source>
        <dbReference type="EMBL" id="GAA4861246.1"/>
    </source>
</evidence>
<keyword evidence="2" id="KW-0378">Hydrolase</keyword>
<reference evidence="3" key="1">
    <citation type="journal article" date="2019" name="Int. J. Syst. Evol. Microbiol.">
        <title>The Global Catalogue of Microorganisms (GCM) 10K type strain sequencing project: providing services to taxonomists for standard genome sequencing and annotation.</title>
        <authorList>
            <consortium name="The Broad Institute Genomics Platform"/>
            <consortium name="The Broad Institute Genome Sequencing Center for Infectious Disease"/>
            <person name="Wu L."/>
            <person name="Ma J."/>
        </authorList>
    </citation>
    <scope>NUCLEOTIDE SEQUENCE [LARGE SCALE GENOMIC DNA]</scope>
    <source>
        <strain evidence="3">JCM 17983</strain>
    </source>
</reference>
<accession>A0ABP9DVH3</accession>